<reference evidence="2" key="1">
    <citation type="submission" date="2020-11" db="EMBL/GenBank/DDBJ databases">
        <title>Azospira inquinata sp. nov.</title>
        <authorList>
            <person name="Moe W.M."/>
            <person name="Mikes M.C."/>
        </authorList>
    </citation>
    <scope>NUCLEOTIDE SEQUENCE</scope>
    <source>
        <strain evidence="2">Azo-3</strain>
    </source>
</reference>
<dbReference type="PROSITE" id="PS51257">
    <property type="entry name" value="PROKAR_LIPOPROTEIN"/>
    <property type="match status" value="1"/>
</dbReference>
<keyword evidence="3" id="KW-1185">Reference proteome</keyword>
<dbReference type="AlphaFoldDB" id="A0A975SKQ9"/>
<dbReference type="KEGG" id="aiq:Azoinq_09640"/>
<dbReference type="RefSeq" id="WP_216129621.1">
    <property type="nucleotide sequence ID" value="NZ_CP064782.1"/>
</dbReference>
<dbReference type="GO" id="GO:0005506">
    <property type="term" value="F:iron ion binding"/>
    <property type="evidence" value="ECO:0007669"/>
    <property type="project" value="InterPro"/>
</dbReference>
<keyword evidence="1" id="KW-0732">Signal</keyword>
<dbReference type="EMBL" id="CP064782">
    <property type="protein sequence ID" value="QWT48129.1"/>
    <property type="molecule type" value="Genomic_DNA"/>
</dbReference>
<evidence type="ECO:0000313" key="2">
    <source>
        <dbReference type="EMBL" id="QWT48129.1"/>
    </source>
</evidence>
<accession>A0A975SKQ9</accession>
<dbReference type="GO" id="GO:0020037">
    <property type="term" value="F:heme binding"/>
    <property type="evidence" value="ECO:0007669"/>
    <property type="project" value="InterPro"/>
</dbReference>
<proteinExistence type="predicted"/>
<dbReference type="GO" id="GO:0009055">
    <property type="term" value="F:electron transfer activity"/>
    <property type="evidence" value="ECO:0007669"/>
    <property type="project" value="InterPro"/>
</dbReference>
<evidence type="ECO:0000313" key="3">
    <source>
        <dbReference type="Proteomes" id="UP000683428"/>
    </source>
</evidence>
<feature type="chain" id="PRO_5037869140" evidence="1">
    <location>
        <begin position="18"/>
        <end position="149"/>
    </location>
</feature>
<dbReference type="PIRSF" id="PIRSF000027">
    <property type="entry name" value="Cytc_c_prime"/>
    <property type="match status" value="1"/>
</dbReference>
<gene>
    <name evidence="2" type="ORF">Azoinq_09640</name>
</gene>
<feature type="signal peptide" evidence="1">
    <location>
        <begin position="1"/>
        <end position="17"/>
    </location>
</feature>
<dbReference type="PROSITE" id="PS51009">
    <property type="entry name" value="CYTCII"/>
    <property type="match status" value="1"/>
</dbReference>
<dbReference type="InterPro" id="IPR012127">
    <property type="entry name" value="Cyt_c_prime"/>
</dbReference>
<sequence>MSYRLLASALVAASLLAACGEPQDTRPGQPVAHRQAAFKAILKAFEPMGVMLRDDKYDADRFLTLSKTLAANAPKPWDYFRPDTNYPPTHATADVWSNTAKFNQERQEFLDATARLAQVAETKDLDKIKPAYKAVHNACQECHKEFKKR</sequence>
<dbReference type="Proteomes" id="UP000683428">
    <property type="component" value="Chromosome"/>
</dbReference>
<organism evidence="2 3">
    <name type="scientific">Azospira inquinata</name>
    <dbReference type="NCBI Taxonomy" id="2785627"/>
    <lineage>
        <taxon>Bacteria</taxon>
        <taxon>Pseudomonadati</taxon>
        <taxon>Pseudomonadota</taxon>
        <taxon>Betaproteobacteria</taxon>
        <taxon>Rhodocyclales</taxon>
        <taxon>Rhodocyclaceae</taxon>
        <taxon>Azospira</taxon>
    </lineage>
</organism>
<dbReference type="Pfam" id="PF01322">
    <property type="entry name" value="Cytochrom_C_2"/>
    <property type="match status" value="1"/>
</dbReference>
<dbReference type="InterPro" id="IPR002321">
    <property type="entry name" value="Cyt_c_II"/>
</dbReference>
<protein>
    <submittedName>
        <fullName evidence="2">Cytochrome c</fullName>
    </submittedName>
</protein>
<name>A0A975SKQ9_9RHOO</name>
<evidence type="ECO:0000256" key="1">
    <source>
        <dbReference type="SAM" id="SignalP"/>
    </source>
</evidence>